<dbReference type="InterPro" id="IPR050713">
    <property type="entry name" value="RTP_Phos/Ushers"/>
</dbReference>
<dbReference type="RefSeq" id="XP_052756791.1">
    <property type="nucleotide sequence ID" value="XM_052900831.1"/>
</dbReference>
<keyword evidence="5" id="KW-0904">Protein phosphatase</keyword>
<dbReference type="SMART" id="SM00404">
    <property type="entry name" value="PTPc_motif"/>
    <property type="match status" value="1"/>
</dbReference>
<dbReference type="SUPFAM" id="SSF49265">
    <property type="entry name" value="Fibronectin type III"/>
    <property type="match status" value="7"/>
</dbReference>
<feature type="domain" description="Fibronectin type-III" evidence="13">
    <location>
        <begin position="158"/>
        <end position="252"/>
    </location>
</feature>
<feature type="domain" description="Fibronectin type-III" evidence="13">
    <location>
        <begin position="1056"/>
        <end position="1159"/>
    </location>
</feature>
<dbReference type="PRINTS" id="PR00700">
    <property type="entry name" value="PRTYPHPHTASE"/>
</dbReference>
<keyword evidence="14" id="KW-1185">Reference proteome</keyword>
<dbReference type="InterPro" id="IPR036116">
    <property type="entry name" value="FN3_sf"/>
</dbReference>
<dbReference type="SUPFAM" id="SSF52799">
    <property type="entry name" value="(Phosphotyrosine protein) phosphatases II"/>
    <property type="match status" value="1"/>
</dbReference>
<keyword evidence="3" id="KW-0732">Signal</keyword>
<reference evidence="15" key="1">
    <citation type="submission" date="2025-08" db="UniProtKB">
        <authorList>
            <consortium name="RefSeq"/>
        </authorList>
    </citation>
    <scope>IDENTIFICATION</scope>
    <source>
        <tissue evidence="15">Whole larvae</tissue>
    </source>
</reference>
<dbReference type="Gene3D" id="3.90.190.10">
    <property type="entry name" value="Protein tyrosine phosphatase superfamily"/>
    <property type="match status" value="1"/>
</dbReference>
<keyword evidence="4" id="KW-0378">Hydrolase</keyword>
<evidence type="ECO:0000256" key="4">
    <source>
        <dbReference type="ARBA" id="ARBA00022801"/>
    </source>
</evidence>
<dbReference type="InterPro" id="IPR016130">
    <property type="entry name" value="Tyr_Pase_AS"/>
</dbReference>
<dbReference type="Pfam" id="PF00041">
    <property type="entry name" value="fn3"/>
    <property type="match status" value="8"/>
</dbReference>
<evidence type="ECO:0000256" key="9">
    <source>
        <dbReference type="SAM" id="MobiDB-lite"/>
    </source>
</evidence>
<dbReference type="InterPro" id="IPR003595">
    <property type="entry name" value="Tyr_Pase_cat"/>
</dbReference>
<feature type="compositionally biased region" description="Basic residues" evidence="9">
    <location>
        <begin position="1637"/>
        <end position="1646"/>
    </location>
</feature>
<evidence type="ECO:0000259" key="13">
    <source>
        <dbReference type="PROSITE" id="PS50853"/>
    </source>
</evidence>
<evidence type="ECO:0000256" key="5">
    <source>
        <dbReference type="ARBA" id="ARBA00022912"/>
    </source>
</evidence>
<evidence type="ECO:0000256" key="8">
    <source>
        <dbReference type="ARBA" id="ARBA00023180"/>
    </source>
</evidence>
<sequence length="1662" mass="181361">MTTILQERKKCCFSRGYSNVLVEKVSCEIRKSPSMMWKRSIVQATNRCTRYAMALALACLVFVGTWQSSYGADLVIEIPGSGGGGGGADAGADGGRYRLDYRPPHGSPAPNYTVPARASTINFQGLPGTKYHFMLYYSNATFADLLTWNQTIITAPEPPTNLTVTLGRNKQATISWSPPVHGDYTGFRFKVIPLTDRGGGGAQNITVAGAGNWTHTLSELAPGATYQLHAFTLLHDKESAAYASRNFTTRPNTPGKFIVWFRNETTLLVLWQPPYPPGAYTHYKVSIVPPDAQESEQYVEKEGEPPGPAQAAFKGLVPGRAYNISVQTVSEQEASAPTTAQYRTVPLRPRNLSLAAPRAETAARVRWLPPGDDSEFERYQVSVSTTSGAGTTAGRRAAPVLRARRDPPEWTFDGLEPGAHYTVIVKTMSGKVTSWPATLDLTLKPLPVRELSVQPTTGDVVRLRWSPAPGSTQDQYKISYHEAGPSRDDSNTLTTTATNVTLESLLPGRNYTITVSAVSRGAESNESAVSVATRPLAPVVLSTTPQQRSLTLVWHSDVNSRQDGYVLHYRRHTTAPAAPAEYLTLETKETNATLEDLFPGAVYEIQVAAVSHGLQSDPQTVLKPVRPLPPRELHVERVTSDAVEVRWRGPGGGSAVGHYVLQYRASEAAAWLAPPPLPAAAARHELAGMTHGERYHIRLDSASEPAAGDAVLSGAPLSAYHTVRPNPVSNVAQLADTRNMTLEWPRAAGRVDWYELRWWPRDDPAGPARCGGGGGGAAGGAAGAAGADGAAAQSRRLQPAPGPARLERALLDGLQPGLGYGVSIAAHSYNLTSDLFTMDTRTRPLIQSEMTIVNESDGDADADNETLSTTLKVVYTRTPATASRFDSYRWRLEAGEEEAGGGGGGGGGEAPRWEERAADAGGQQVVFSGLVPGRLYNLTMWTVSCNVTSHPVQRQARLFPRPITQLNATAVGAREVTLAWDEPAGVYTDFEVQYLAAADQLQTHYTAGRTITITGLQPHTLYTFTVVVRAGRRGALQAPSRAHSAAARTRQAPPAAPRGLALADAAPGQLRLAWDLPAADRHGVLHQFVLRYEPADTAAADHAAAAAAELRFPPDARAGTVAGLRPGERYSLALWAVNGAGAGAAARATHRLAIGAPPPPPPHATPAEVRRAPTAVAVRFRADYFSPANGNLTAYTLVLAEEPRDDTPPPLPSWRDVHRLPLWPPYQVTEPYYPFASSPVEEFTIGAERCEAAGRTYCNGPLKPGTRYYVKLRAFTAPDKYADTAYAVLYTEVDNTAWVAGACAAGACAALAGGALLLVRRRRAGRRARRRRRRRAPAAPPPAPRAQRPVRVADFRDHYRLMAADSDFRFSEEFEELKHVGREQPCTAADLPCNRPKNRFTNILPYDHSRYKLQPVDDEEGSDYINANYVPGHNSPREFIVTQGPLHCTRDDFWRMCWESGSRAIVMLTRCVEKGREKCDRYWPYDTRPVYYGDIAVTALNESRYPDWTVTELMVCRGAEQRVLKHFHFTTWPDFGVPDPPTTLARFVRAFRDRCPADGRPVVVHCSAGVGRSGTFITLDRALQQLAAHAEYIDIFGMVYAMRRERVWMVQTEQQYICIHQCVVAVLEGQDLTPPPHHPHHNHNHHLNPAFEDDEGIAESGM</sequence>
<evidence type="ECO:0000256" key="3">
    <source>
        <dbReference type="ARBA" id="ARBA00022729"/>
    </source>
</evidence>
<dbReference type="CDD" id="cd14548">
    <property type="entry name" value="R3-PTPc"/>
    <property type="match status" value="1"/>
</dbReference>
<keyword evidence="2 10" id="KW-0812">Transmembrane</keyword>
<feature type="transmembrane region" description="Helical" evidence="10">
    <location>
        <begin position="48"/>
        <end position="66"/>
    </location>
</feature>
<dbReference type="PROSITE" id="PS00383">
    <property type="entry name" value="TYR_PHOSPHATASE_1"/>
    <property type="match status" value="1"/>
</dbReference>
<keyword evidence="6 10" id="KW-1133">Transmembrane helix</keyword>
<dbReference type="PROSITE" id="PS50056">
    <property type="entry name" value="TYR_PHOSPHATASE_2"/>
    <property type="match status" value="1"/>
</dbReference>
<dbReference type="PANTHER" id="PTHR46957:SF3">
    <property type="entry name" value="CYTOKINE RECEPTOR"/>
    <property type="match status" value="1"/>
</dbReference>
<dbReference type="Pfam" id="PF00102">
    <property type="entry name" value="Y_phosphatase"/>
    <property type="match status" value="1"/>
</dbReference>
<dbReference type="SMART" id="SM00194">
    <property type="entry name" value="PTPc"/>
    <property type="match status" value="1"/>
</dbReference>
<feature type="compositionally biased region" description="Acidic residues" evidence="9">
    <location>
        <begin position="1651"/>
        <end position="1662"/>
    </location>
</feature>
<evidence type="ECO:0000313" key="15">
    <source>
        <dbReference type="RefSeq" id="XP_052756791.1"/>
    </source>
</evidence>
<feature type="domain" description="Tyrosine specific protein phosphatases" evidence="12">
    <location>
        <begin position="1542"/>
        <end position="1617"/>
    </location>
</feature>
<feature type="region of interest" description="Disordered" evidence="9">
    <location>
        <begin position="1633"/>
        <end position="1662"/>
    </location>
</feature>
<feature type="domain" description="Fibronectin type-III" evidence="13">
    <location>
        <begin position="538"/>
        <end position="630"/>
    </location>
</feature>
<comment type="subcellular location">
    <subcellularLocation>
        <location evidence="1">Membrane</location>
        <topology evidence="1">Single-pass membrane protein</topology>
    </subcellularLocation>
</comment>
<name>A0ABM3MZM0_GALME</name>
<evidence type="ECO:0000256" key="2">
    <source>
        <dbReference type="ARBA" id="ARBA00022692"/>
    </source>
</evidence>
<feature type="compositionally biased region" description="Basic residues" evidence="9">
    <location>
        <begin position="1325"/>
        <end position="1336"/>
    </location>
</feature>
<keyword evidence="7 10" id="KW-0472">Membrane</keyword>
<feature type="region of interest" description="Disordered" evidence="9">
    <location>
        <begin position="767"/>
        <end position="800"/>
    </location>
</feature>
<protein>
    <submittedName>
        <fullName evidence="15">LOW QUALITY PROTEIN: tyrosine-protein phosphatase 10D-like</fullName>
    </submittedName>
</protein>
<dbReference type="InterPro" id="IPR003961">
    <property type="entry name" value="FN3_dom"/>
</dbReference>
<evidence type="ECO:0000313" key="14">
    <source>
        <dbReference type="Proteomes" id="UP001652740"/>
    </source>
</evidence>
<dbReference type="GeneID" id="116412710"/>
<evidence type="ECO:0000259" key="11">
    <source>
        <dbReference type="PROSITE" id="PS50055"/>
    </source>
</evidence>
<dbReference type="PROSITE" id="PS50853">
    <property type="entry name" value="FN3"/>
    <property type="match status" value="6"/>
</dbReference>
<dbReference type="Proteomes" id="UP001652740">
    <property type="component" value="Unplaced"/>
</dbReference>
<dbReference type="InterPro" id="IPR013783">
    <property type="entry name" value="Ig-like_fold"/>
</dbReference>
<proteinExistence type="predicted"/>
<dbReference type="InterPro" id="IPR029021">
    <property type="entry name" value="Prot-tyrosine_phosphatase-like"/>
</dbReference>
<feature type="domain" description="Tyrosine-protein phosphatase" evidence="11">
    <location>
        <begin position="1370"/>
        <end position="1626"/>
    </location>
</feature>
<feature type="transmembrane region" description="Helical" evidence="10">
    <location>
        <begin position="1297"/>
        <end position="1319"/>
    </location>
</feature>
<dbReference type="PANTHER" id="PTHR46957">
    <property type="entry name" value="CYTOKINE RECEPTOR"/>
    <property type="match status" value="1"/>
</dbReference>
<dbReference type="SMART" id="SM00060">
    <property type="entry name" value="FN3"/>
    <property type="match status" value="10"/>
</dbReference>
<dbReference type="InterPro" id="IPR000387">
    <property type="entry name" value="Tyr_Pase_dom"/>
</dbReference>
<gene>
    <name evidence="15" type="primary">LOC116412710</name>
</gene>
<dbReference type="Gene3D" id="2.60.40.10">
    <property type="entry name" value="Immunoglobulins"/>
    <property type="match status" value="8"/>
</dbReference>
<feature type="domain" description="Fibronectin type-III" evidence="13">
    <location>
        <begin position="962"/>
        <end position="1052"/>
    </location>
</feature>
<feature type="region of interest" description="Disordered" evidence="9">
    <location>
        <begin position="1325"/>
        <end position="1348"/>
    </location>
</feature>
<feature type="compositionally biased region" description="Gly residues" evidence="9">
    <location>
        <begin position="769"/>
        <end position="783"/>
    </location>
</feature>
<dbReference type="PROSITE" id="PS50055">
    <property type="entry name" value="TYR_PHOSPHATASE_PTP"/>
    <property type="match status" value="1"/>
</dbReference>
<dbReference type="InterPro" id="IPR000242">
    <property type="entry name" value="PTP_cat"/>
</dbReference>
<evidence type="ECO:0000256" key="1">
    <source>
        <dbReference type="ARBA" id="ARBA00004167"/>
    </source>
</evidence>
<feature type="domain" description="Fibronectin type-III" evidence="13">
    <location>
        <begin position="253"/>
        <end position="348"/>
    </location>
</feature>
<evidence type="ECO:0000259" key="12">
    <source>
        <dbReference type="PROSITE" id="PS50056"/>
    </source>
</evidence>
<evidence type="ECO:0000256" key="10">
    <source>
        <dbReference type="SAM" id="Phobius"/>
    </source>
</evidence>
<organism evidence="14 15">
    <name type="scientific">Galleria mellonella</name>
    <name type="common">Greater wax moth</name>
    <dbReference type="NCBI Taxonomy" id="7137"/>
    <lineage>
        <taxon>Eukaryota</taxon>
        <taxon>Metazoa</taxon>
        <taxon>Ecdysozoa</taxon>
        <taxon>Arthropoda</taxon>
        <taxon>Hexapoda</taxon>
        <taxon>Insecta</taxon>
        <taxon>Pterygota</taxon>
        <taxon>Neoptera</taxon>
        <taxon>Endopterygota</taxon>
        <taxon>Lepidoptera</taxon>
        <taxon>Glossata</taxon>
        <taxon>Ditrysia</taxon>
        <taxon>Pyraloidea</taxon>
        <taxon>Pyralidae</taxon>
        <taxon>Galleriinae</taxon>
        <taxon>Galleria</taxon>
    </lineage>
</organism>
<evidence type="ECO:0000256" key="6">
    <source>
        <dbReference type="ARBA" id="ARBA00022989"/>
    </source>
</evidence>
<feature type="domain" description="Fibronectin type-III" evidence="13">
    <location>
        <begin position="447"/>
        <end position="537"/>
    </location>
</feature>
<dbReference type="CDD" id="cd00063">
    <property type="entry name" value="FN3"/>
    <property type="match status" value="8"/>
</dbReference>
<accession>A0ABM3MZM0</accession>
<keyword evidence="8" id="KW-0325">Glycoprotein</keyword>
<evidence type="ECO:0000256" key="7">
    <source>
        <dbReference type="ARBA" id="ARBA00023136"/>
    </source>
</evidence>